<dbReference type="InterPro" id="IPR045338">
    <property type="entry name" value="DUF6535"/>
</dbReference>
<dbReference type="AlphaFoldDB" id="V2WLH2"/>
<dbReference type="HOGENOM" id="CLU_018688_4_2_1"/>
<keyword evidence="2" id="KW-1133">Transmembrane helix</keyword>
<gene>
    <name evidence="4" type="ORF">Moror_1882</name>
</gene>
<organism evidence="4 5">
    <name type="scientific">Moniliophthora roreri (strain MCA 2997)</name>
    <name type="common">Cocoa frosty pod rot fungus</name>
    <name type="synonym">Crinipellis roreri</name>
    <dbReference type="NCBI Taxonomy" id="1381753"/>
    <lineage>
        <taxon>Eukaryota</taxon>
        <taxon>Fungi</taxon>
        <taxon>Dikarya</taxon>
        <taxon>Basidiomycota</taxon>
        <taxon>Agaricomycotina</taxon>
        <taxon>Agaricomycetes</taxon>
        <taxon>Agaricomycetidae</taxon>
        <taxon>Agaricales</taxon>
        <taxon>Marasmiineae</taxon>
        <taxon>Marasmiaceae</taxon>
        <taxon>Moniliophthora</taxon>
    </lineage>
</organism>
<evidence type="ECO:0000256" key="1">
    <source>
        <dbReference type="SAM" id="MobiDB-lite"/>
    </source>
</evidence>
<evidence type="ECO:0000259" key="3">
    <source>
        <dbReference type="Pfam" id="PF20153"/>
    </source>
</evidence>
<comment type="caution">
    <text evidence="4">The sequence shown here is derived from an EMBL/GenBank/DDBJ whole genome shotgun (WGS) entry which is preliminary data.</text>
</comment>
<feature type="domain" description="DUF6535" evidence="3">
    <location>
        <begin position="65"/>
        <end position="253"/>
    </location>
</feature>
<keyword evidence="5" id="KW-1185">Reference proteome</keyword>
<feature type="transmembrane region" description="Helical" evidence="2">
    <location>
        <begin position="172"/>
        <end position="190"/>
    </location>
</feature>
<dbReference type="KEGG" id="mrr:Moror_1882"/>
<evidence type="ECO:0000256" key="2">
    <source>
        <dbReference type="SAM" id="Phobius"/>
    </source>
</evidence>
<feature type="region of interest" description="Disordered" evidence="1">
    <location>
        <begin position="1"/>
        <end position="58"/>
    </location>
</feature>
<name>V2WLH2_MONRO</name>
<dbReference type="Pfam" id="PF20153">
    <property type="entry name" value="DUF6535"/>
    <property type="match status" value="1"/>
</dbReference>
<evidence type="ECO:0000313" key="4">
    <source>
        <dbReference type="EMBL" id="ESK87678.1"/>
    </source>
</evidence>
<dbReference type="OrthoDB" id="3235960at2759"/>
<accession>V2WLH2</accession>
<protein>
    <recommendedName>
        <fullName evidence="3">DUF6535 domain-containing protein</fullName>
    </recommendedName>
</protein>
<dbReference type="EMBL" id="AWSO01000755">
    <property type="protein sequence ID" value="ESK87678.1"/>
    <property type="molecule type" value="Genomic_DNA"/>
</dbReference>
<dbReference type="STRING" id="1381753.V2WLH2"/>
<evidence type="ECO:0000313" key="5">
    <source>
        <dbReference type="Proteomes" id="UP000017559"/>
    </source>
</evidence>
<feature type="compositionally biased region" description="Polar residues" evidence="1">
    <location>
        <begin position="1"/>
        <end position="16"/>
    </location>
</feature>
<keyword evidence="2" id="KW-0812">Transmembrane</keyword>
<feature type="transmembrane region" description="Helical" evidence="2">
    <location>
        <begin position="223"/>
        <end position="245"/>
    </location>
</feature>
<feature type="transmembrane region" description="Helical" evidence="2">
    <location>
        <begin position="257"/>
        <end position="286"/>
    </location>
</feature>
<proteinExistence type="predicted"/>
<dbReference type="Proteomes" id="UP000017559">
    <property type="component" value="Unassembled WGS sequence"/>
</dbReference>
<keyword evidence="2" id="KW-0472">Membrane</keyword>
<reference evidence="4 5" key="1">
    <citation type="journal article" date="2014" name="BMC Genomics">
        <title>Genome and secretome analysis of the hemibiotrophic fungal pathogen, Moniliophthora roreri, which causes frosty pod rot disease of cacao: mechanisms of the biotrophic and necrotrophic phases.</title>
        <authorList>
            <person name="Meinhardt L.W."/>
            <person name="Costa G.G.L."/>
            <person name="Thomazella D.P.T."/>
            <person name="Teixeira P.J.P.L."/>
            <person name="Carazzolle M.F."/>
            <person name="Schuster S.C."/>
            <person name="Carlson J.E."/>
            <person name="Guiltinan M.J."/>
            <person name="Mieczkowski P."/>
            <person name="Farmer A."/>
            <person name="Ramaraj T."/>
            <person name="Crozier J."/>
            <person name="Davis R.E."/>
            <person name="Shao J."/>
            <person name="Melnick R.L."/>
            <person name="Pereira G.A.G."/>
            <person name="Bailey B.A."/>
        </authorList>
    </citation>
    <scope>NUCLEOTIDE SEQUENCE [LARGE SCALE GENOMIC DNA]</scope>
    <source>
        <strain evidence="4 5">MCA 2997</strain>
    </source>
</reference>
<sequence>MSATLSAEQNGSSPMSAAQIPLPPSTARSVREDEARPMYQHQTASPVDATGKAEEKNGPTLQESWEKLLSAVMEYDDVMVKNWKEDIDTLLVFVRLPFYCHEDFLMLEQAGLFSAVVTAFVIESYQWLSEDPADATVTLLTQISMQFNASQTVLPERLQFTLDASSVRINCWWFLSLIFSLTSALFGLLCKQWLREQQRDPPSRSPAEALALRQMRRDSFEKWGLSPFLSVLPILLEVTLLLFFVGILDLLWARRPIPFALCFVSVMLSAGLYFTTTFLPTLALLWKSDQLSYHLICPYKSPQAWAVYQLLVKALLALDDIPFINISTWAERLTAYAWNDASDWSHSTLK</sequence>